<dbReference type="GO" id="GO:0071885">
    <property type="term" value="F:N-terminal protein N-methyltransferase activity"/>
    <property type="evidence" value="ECO:0007669"/>
    <property type="project" value="UniProtKB-EC"/>
</dbReference>
<comment type="catalytic activity">
    <reaction evidence="9">
        <text>N-terminal L-prolyl-L-prolyl-L-lysyl-[protein] + 2 S-adenosyl-L-methionine = N-terminal N,N-dimethyl-L-prolyl-L-prolyl-L-lysyl-[protein] + 2 S-adenosyl-L-homocysteine + 2 H(+)</text>
        <dbReference type="Rhea" id="RHEA:54736"/>
        <dbReference type="Rhea" id="RHEA-COMP:13787"/>
        <dbReference type="Rhea" id="RHEA-COMP:13974"/>
        <dbReference type="ChEBI" id="CHEBI:15378"/>
        <dbReference type="ChEBI" id="CHEBI:57856"/>
        <dbReference type="ChEBI" id="CHEBI:59789"/>
        <dbReference type="ChEBI" id="CHEBI:138059"/>
        <dbReference type="ChEBI" id="CHEBI:138318"/>
        <dbReference type="EC" id="2.1.1.244"/>
    </reaction>
</comment>
<dbReference type="FunFam" id="3.40.50.150:FF:000025">
    <property type="entry name" value="N-terminal Xaa-Pro-Lys N-methyltransferase 1"/>
    <property type="match status" value="1"/>
</dbReference>
<reference evidence="12" key="2">
    <citation type="submission" date="2010-04" db="EMBL/GenBank/DDBJ databases">
        <authorList>
            <person name="Buell R."/>
            <person name="Hamilton J."/>
            <person name="Hostetler J."/>
        </authorList>
    </citation>
    <scope>NUCLEOTIDE SEQUENCE [LARGE SCALE GENOMIC DNA]</scope>
    <source>
        <strain evidence="12">DAOM:BR144</strain>
    </source>
</reference>
<reference evidence="12" key="1">
    <citation type="journal article" date="2010" name="Genome Biol.">
        <title>Genome sequence of the necrotrophic plant pathogen Pythium ultimum reveals original pathogenicity mechanisms and effector repertoire.</title>
        <authorList>
            <person name="Levesque C.A."/>
            <person name="Brouwer H."/>
            <person name="Cano L."/>
            <person name="Hamilton J.P."/>
            <person name="Holt C."/>
            <person name="Huitema E."/>
            <person name="Raffaele S."/>
            <person name="Robideau G.P."/>
            <person name="Thines M."/>
            <person name="Win J."/>
            <person name="Zerillo M.M."/>
            <person name="Beakes G.W."/>
            <person name="Boore J.L."/>
            <person name="Busam D."/>
            <person name="Dumas B."/>
            <person name="Ferriera S."/>
            <person name="Fuerstenberg S.I."/>
            <person name="Gachon C.M."/>
            <person name="Gaulin E."/>
            <person name="Govers F."/>
            <person name="Grenville-Briggs L."/>
            <person name="Horner N."/>
            <person name="Hostetler J."/>
            <person name="Jiang R.H."/>
            <person name="Johnson J."/>
            <person name="Krajaejun T."/>
            <person name="Lin H."/>
            <person name="Meijer H.J."/>
            <person name="Moore B."/>
            <person name="Morris P."/>
            <person name="Phuntmart V."/>
            <person name="Puiu D."/>
            <person name="Shetty J."/>
            <person name="Stajich J.E."/>
            <person name="Tripathy S."/>
            <person name="Wawra S."/>
            <person name="van West P."/>
            <person name="Whitty B.R."/>
            <person name="Coutinho P.M."/>
            <person name="Henrissat B."/>
            <person name="Martin F."/>
            <person name="Thomas P.D."/>
            <person name="Tyler B.M."/>
            <person name="De Vries R.P."/>
            <person name="Kamoun S."/>
            <person name="Yandell M."/>
            <person name="Tisserat N."/>
            <person name="Buell C.R."/>
        </authorList>
    </citation>
    <scope>NUCLEOTIDE SEQUENCE</scope>
    <source>
        <strain evidence="12">DAOM:BR144</strain>
    </source>
</reference>
<evidence type="ECO:0000256" key="7">
    <source>
        <dbReference type="ARBA" id="ARBA00043129"/>
    </source>
</evidence>
<comment type="catalytic activity">
    <reaction evidence="8">
        <text>N-terminal L-seryl-L-prolyl-L-lysyl-[protein] + 3 S-adenosyl-L-methionine = N-terminal N,N,N-trimethyl-L-seryl-L-prolyl-L-lysyl-[protein] + 3 S-adenosyl-L-homocysteine + 3 H(+)</text>
        <dbReference type="Rhea" id="RHEA:54724"/>
        <dbReference type="Rhea" id="RHEA-COMP:13789"/>
        <dbReference type="Rhea" id="RHEA-COMP:13973"/>
        <dbReference type="ChEBI" id="CHEBI:15378"/>
        <dbReference type="ChEBI" id="CHEBI:57856"/>
        <dbReference type="ChEBI" id="CHEBI:59789"/>
        <dbReference type="ChEBI" id="CHEBI:138061"/>
        <dbReference type="ChEBI" id="CHEBI:138317"/>
        <dbReference type="EC" id="2.1.1.244"/>
    </reaction>
</comment>
<dbReference type="PANTHER" id="PTHR12753:SF0">
    <property type="entry name" value="ALPHA N-TERMINAL PROTEIN METHYLTRANSFERASE 1"/>
    <property type="match status" value="1"/>
</dbReference>
<dbReference type="EC" id="2.1.1.244" evidence="5"/>
<dbReference type="InterPro" id="IPR008576">
    <property type="entry name" value="MeTrfase_NTM1"/>
</dbReference>
<comment type="similarity">
    <text evidence="1">Belongs to the methyltransferase superfamily. NTM1 family.</text>
</comment>
<keyword evidence="12" id="KW-1185">Reference proteome</keyword>
<reference evidence="11" key="3">
    <citation type="submission" date="2015-02" db="UniProtKB">
        <authorList>
            <consortium name="EnsemblProtists"/>
        </authorList>
    </citation>
    <scope>IDENTIFICATION</scope>
    <source>
        <strain evidence="11">DAOM BR144</strain>
    </source>
</reference>
<dbReference type="OMA" id="PVRMYCL"/>
<evidence type="ECO:0000256" key="3">
    <source>
        <dbReference type="ARBA" id="ARBA00022679"/>
    </source>
</evidence>
<keyword evidence="2" id="KW-0489">Methyltransferase</keyword>
<dbReference type="GO" id="GO:0032259">
    <property type="term" value="P:methylation"/>
    <property type="evidence" value="ECO:0007669"/>
    <property type="project" value="UniProtKB-KW"/>
</dbReference>
<evidence type="ECO:0000256" key="5">
    <source>
        <dbReference type="ARBA" id="ARBA00039112"/>
    </source>
</evidence>
<dbReference type="EnsemblProtists" id="PYU1_T011602">
    <property type="protein sequence ID" value="PYU1_T011602"/>
    <property type="gene ID" value="PYU1_G011576"/>
</dbReference>
<dbReference type="PANTHER" id="PTHR12753">
    <property type="entry name" value="AD-003 - RELATED"/>
    <property type="match status" value="1"/>
</dbReference>
<dbReference type="STRING" id="431595.K3X303"/>
<dbReference type="GO" id="GO:0005737">
    <property type="term" value="C:cytoplasm"/>
    <property type="evidence" value="ECO:0007669"/>
    <property type="project" value="TreeGrafter"/>
</dbReference>
<dbReference type="Pfam" id="PF05891">
    <property type="entry name" value="Methyltransf_PK"/>
    <property type="match status" value="1"/>
</dbReference>
<name>K3X303_GLOUD</name>
<evidence type="ECO:0000313" key="12">
    <source>
        <dbReference type="Proteomes" id="UP000019132"/>
    </source>
</evidence>
<dbReference type="Proteomes" id="UP000019132">
    <property type="component" value="Unassembled WGS sequence"/>
</dbReference>
<accession>K3X303</accession>
<evidence type="ECO:0000256" key="9">
    <source>
        <dbReference type="ARBA" id="ARBA00047885"/>
    </source>
</evidence>
<dbReference type="EMBL" id="GL376611">
    <property type="status" value="NOT_ANNOTATED_CDS"/>
    <property type="molecule type" value="Genomic_DNA"/>
</dbReference>
<dbReference type="CDD" id="cd02440">
    <property type="entry name" value="AdoMet_MTases"/>
    <property type="match status" value="1"/>
</dbReference>
<keyword evidence="4" id="KW-0949">S-adenosyl-L-methionine</keyword>
<evidence type="ECO:0000256" key="2">
    <source>
        <dbReference type="ARBA" id="ARBA00022603"/>
    </source>
</evidence>
<evidence type="ECO:0000256" key="1">
    <source>
        <dbReference type="ARBA" id="ARBA00009059"/>
    </source>
</evidence>
<sequence>MASAAAATPSSSDVALIPAATKLTRVDWEELRYISMIVQQALDDAGADEHDEYSTVWDMWKEELKDAKNVEADASNNEERAPCWYSSAHDFWEDEKNCPVTDNGVLGGFAHVSPVDIKGSERFLARVQKLRPGWERQLAVDCGAGIGRVSKFLLLPTFKQVDLVEQSPRLLQSVPQYVGRTSSDTKRIRNLYCMGLQDFYPEEQKYDLIWIQWVSSHLTDVDFVHFLKRCKQALAPNGWIGVKENVVLSGTPFELDREDSSITRSAAYYKSLFKQAGLTIIVEELQQHFPRELYPVKMFALA</sequence>
<evidence type="ECO:0000313" key="11">
    <source>
        <dbReference type="EnsemblProtists" id="PYU1_T011602"/>
    </source>
</evidence>
<evidence type="ECO:0000256" key="6">
    <source>
        <dbReference type="ARBA" id="ARBA00039449"/>
    </source>
</evidence>
<dbReference type="InParanoid" id="K3X303"/>
<dbReference type="Gene3D" id="3.40.50.150">
    <property type="entry name" value="Vaccinia Virus protein VP39"/>
    <property type="match status" value="1"/>
</dbReference>
<protein>
    <recommendedName>
        <fullName evidence="6">Alpha N-terminal protein methyltransferase 1</fullName>
        <ecNumber evidence="5">2.1.1.244</ecNumber>
    </recommendedName>
    <alternativeName>
        <fullName evidence="7">X-Pro-Lys N-terminal protein methyltransferase 1</fullName>
    </alternativeName>
</protein>
<dbReference type="AlphaFoldDB" id="K3X303"/>
<evidence type="ECO:0000256" key="8">
    <source>
        <dbReference type="ARBA" id="ARBA00047306"/>
    </source>
</evidence>
<dbReference type="VEuPathDB" id="FungiDB:PYU1_G011576"/>
<evidence type="ECO:0000256" key="4">
    <source>
        <dbReference type="ARBA" id="ARBA00022691"/>
    </source>
</evidence>
<keyword evidence="3" id="KW-0808">Transferase</keyword>
<dbReference type="InterPro" id="IPR029063">
    <property type="entry name" value="SAM-dependent_MTases_sf"/>
</dbReference>
<comment type="catalytic activity">
    <reaction evidence="10">
        <text>N-terminal L-alanyl-L-prolyl-L-lysyl-[protein] + 3 S-adenosyl-L-methionine = N-terminal N,N,N-trimethyl-L-alanyl-L-prolyl-L-lysyl-[protein] + 3 S-adenosyl-L-homocysteine + 3 H(+)</text>
        <dbReference type="Rhea" id="RHEA:54712"/>
        <dbReference type="Rhea" id="RHEA-COMP:13785"/>
        <dbReference type="Rhea" id="RHEA-COMP:13971"/>
        <dbReference type="ChEBI" id="CHEBI:15378"/>
        <dbReference type="ChEBI" id="CHEBI:57856"/>
        <dbReference type="ChEBI" id="CHEBI:59789"/>
        <dbReference type="ChEBI" id="CHEBI:138057"/>
        <dbReference type="ChEBI" id="CHEBI:138315"/>
        <dbReference type="EC" id="2.1.1.244"/>
    </reaction>
</comment>
<dbReference type="HOGENOM" id="CLU_055356_1_0_1"/>
<evidence type="ECO:0000256" key="10">
    <source>
        <dbReference type="ARBA" id="ARBA00048167"/>
    </source>
</evidence>
<proteinExistence type="inferred from homology"/>
<dbReference type="SUPFAM" id="SSF53335">
    <property type="entry name" value="S-adenosyl-L-methionine-dependent methyltransferases"/>
    <property type="match status" value="1"/>
</dbReference>
<dbReference type="eggNOG" id="KOG3178">
    <property type="taxonomic scope" value="Eukaryota"/>
</dbReference>
<organism evidence="11 12">
    <name type="scientific">Globisporangium ultimum (strain ATCC 200006 / CBS 805.95 / DAOM BR144)</name>
    <name type="common">Pythium ultimum</name>
    <dbReference type="NCBI Taxonomy" id="431595"/>
    <lineage>
        <taxon>Eukaryota</taxon>
        <taxon>Sar</taxon>
        <taxon>Stramenopiles</taxon>
        <taxon>Oomycota</taxon>
        <taxon>Peronosporomycetes</taxon>
        <taxon>Pythiales</taxon>
        <taxon>Pythiaceae</taxon>
        <taxon>Globisporangium</taxon>
    </lineage>
</organism>